<dbReference type="EMBL" id="LZZI01000161">
    <property type="protein sequence ID" value="OOM54548.1"/>
    <property type="molecule type" value="Genomic_DNA"/>
</dbReference>
<organism evidence="5 6">
    <name type="scientific">Clostridium beijerinckii</name>
    <name type="common">Clostridium MP</name>
    <dbReference type="NCBI Taxonomy" id="1520"/>
    <lineage>
        <taxon>Bacteria</taxon>
        <taxon>Bacillati</taxon>
        <taxon>Bacillota</taxon>
        <taxon>Clostridia</taxon>
        <taxon>Eubacteriales</taxon>
        <taxon>Clostridiaceae</taxon>
        <taxon>Clostridium</taxon>
    </lineage>
</organism>
<evidence type="ECO:0000313" key="5">
    <source>
        <dbReference type="EMBL" id="OOM54548.1"/>
    </source>
</evidence>
<protein>
    <submittedName>
        <fullName evidence="5">Uncharacterized protein</fullName>
    </submittedName>
</protein>
<dbReference type="Proteomes" id="UP000822184">
    <property type="component" value="Unassembled WGS sequence"/>
</dbReference>
<reference evidence="2" key="3">
    <citation type="submission" date="2020-05" db="EMBL/GenBank/DDBJ databases">
        <authorList>
            <person name="Brown S."/>
            <person name="Huntemann M."/>
            <person name="Clum A."/>
            <person name="Spunde A."/>
            <person name="Palaniappan K."/>
            <person name="Ritter S."/>
            <person name="Mikhailova N."/>
            <person name="Chen I.-M."/>
            <person name="Stamatis D."/>
            <person name="Reddy T."/>
            <person name="O'Malley R."/>
            <person name="Daum C."/>
            <person name="Shapiro N."/>
            <person name="Ivanova N."/>
            <person name="Kyrpides N."/>
            <person name="Woyke T."/>
        </authorList>
    </citation>
    <scope>NUCLEOTIDE SEQUENCE</scope>
    <source>
        <strain evidence="2">DJ080</strain>
    </source>
</reference>
<evidence type="ECO:0000313" key="6">
    <source>
        <dbReference type="Proteomes" id="UP000190973"/>
    </source>
</evidence>
<dbReference type="Proteomes" id="UP000190973">
    <property type="component" value="Unassembled WGS sequence"/>
</dbReference>
<gene>
    <name evidence="2" type="ORF">B0H41_000407</name>
    <name evidence="4" type="ORF">BCD95_002356</name>
    <name evidence="5" type="ORF">CLBCK_46450</name>
    <name evidence="3" type="ORF">DFH45_004002</name>
</gene>
<proteinExistence type="predicted"/>
<evidence type="ECO:0000313" key="3">
    <source>
        <dbReference type="EMBL" id="NRV11039.1"/>
    </source>
</evidence>
<reference evidence="5 6" key="1">
    <citation type="submission" date="2016-05" db="EMBL/GenBank/DDBJ databases">
        <title>Microbial solvent formation.</title>
        <authorList>
            <person name="Poehlein A."/>
            <person name="Montoya Solano J.D."/>
            <person name="Flitsch S."/>
            <person name="Krabben P."/>
            <person name="Duerre P."/>
            <person name="Daniel R."/>
        </authorList>
    </citation>
    <scope>NUCLEOTIDE SEQUENCE [LARGE SCALE GENOMIC DNA]</scope>
    <source>
        <strain evidence="5 6">DSM 53</strain>
    </source>
</reference>
<comment type="caution">
    <text evidence="5">The sequence shown here is derived from an EMBL/GenBank/DDBJ whole genome shotgun (WGS) entry which is preliminary data.</text>
</comment>
<feature type="compositionally biased region" description="Polar residues" evidence="1">
    <location>
        <begin position="29"/>
        <end position="39"/>
    </location>
</feature>
<name>A0A1S8NTE2_CLOBE</name>
<evidence type="ECO:0000256" key="1">
    <source>
        <dbReference type="SAM" id="MobiDB-lite"/>
    </source>
</evidence>
<reference evidence="3" key="2">
    <citation type="submission" date="2020-05" db="EMBL/GenBank/DDBJ databases">
        <title>Genomic insights into acetone-butanol-ethanol (ABE) fermentation by sequencing solventogenic clostridia strains.</title>
        <authorList>
            <person name="Brown S."/>
        </authorList>
    </citation>
    <scope>NUCLEOTIDE SEQUENCE</scope>
    <source>
        <strain evidence="4">DJ123</strain>
        <strain evidence="3">DJ126</strain>
    </source>
</reference>
<evidence type="ECO:0000313" key="4">
    <source>
        <dbReference type="EMBL" id="NSB14097.1"/>
    </source>
</evidence>
<feature type="compositionally biased region" description="Basic and acidic residues" evidence="1">
    <location>
        <begin position="9"/>
        <end position="28"/>
    </location>
</feature>
<dbReference type="EMBL" id="JABTDW010000001">
    <property type="protein sequence ID" value="NSB14097.1"/>
    <property type="molecule type" value="Genomic_DNA"/>
</dbReference>
<reference evidence="2" key="4">
    <citation type="journal article" date="2022" name="Nat. Biotechnol.">
        <title>Carbon-negative production of acetone and isopropanol by gas fermentation at industrial pilot scale.</title>
        <authorList>
            <person name="Liew F.E."/>
            <person name="Nogle R."/>
            <person name="Abdalla T."/>
            <person name="Rasor B.J."/>
            <person name="Canter C."/>
            <person name="Jensen R.O."/>
            <person name="Wang L."/>
            <person name="Strutz J."/>
            <person name="Chirania P."/>
            <person name="De Tissera S."/>
            <person name="Mueller A.P."/>
            <person name="Ruan Z."/>
            <person name="Gao A."/>
            <person name="Tran L."/>
            <person name="Engle N.L."/>
            <person name="Bromley J.C."/>
            <person name="Daniell J."/>
            <person name="Conrado R."/>
            <person name="Tschaplinski T.J."/>
            <person name="Giannone R.J."/>
            <person name="Hettich R.L."/>
            <person name="Karim A.S."/>
            <person name="Simpson S.D."/>
            <person name="Brown S.D."/>
            <person name="Leang C."/>
            <person name="Jewett M.C."/>
            <person name="Kopke M."/>
        </authorList>
    </citation>
    <scope>NUCLEOTIDE SEQUENCE</scope>
    <source>
        <strain evidence="2">DJ080</strain>
    </source>
</reference>
<accession>A0A1S8NTE2</accession>
<feature type="region of interest" description="Disordered" evidence="1">
    <location>
        <begin position="1"/>
        <end position="39"/>
    </location>
</feature>
<dbReference type="EMBL" id="JABSWW010000001">
    <property type="protein sequence ID" value="NRT86728.1"/>
    <property type="molecule type" value="Genomic_DNA"/>
</dbReference>
<dbReference type="AlphaFoldDB" id="A0A1S8NTE2"/>
<sequence>MGSSQYNRNKNDKSNVDKMKGKNNRDKGNNQVGSTDNGK</sequence>
<evidence type="ECO:0000313" key="2">
    <source>
        <dbReference type="EMBL" id="NRT86728.1"/>
    </source>
</evidence>
<dbReference type="Proteomes" id="UP000821656">
    <property type="component" value="Unassembled WGS sequence"/>
</dbReference>
<dbReference type="EMBL" id="JABSXK010000001">
    <property type="protein sequence ID" value="NRV11039.1"/>
    <property type="molecule type" value="Genomic_DNA"/>
</dbReference>
<dbReference type="Proteomes" id="UP001193748">
    <property type="component" value="Unassembled WGS sequence"/>
</dbReference>